<organism evidence="2">
    <name type="scientific">Rhizophora mucronata</name>
    <name type="common">Asiatic mangrove</name>
    <dbReference type="NCBI Taxonomy" id="61149"/>
    <lineage>
        <taxon>Eukaryota</taxon>
        <taxon>Viridiplantae</taxon>
        <taxon>Streptophyta</taxon>
        <taxon>Embryophyta</taxon>
        <taxon>Tracheophyta</taxon>
        <taxon>Spermatophyta</taxon>
        <taxon>Magnoliopsida</taxon>
        <taxon>eudicotyledons</taxon>
        <taxon>Gunneridae</taxon>
        <taxon>Pentapetalae</taxon>
        <taxon>rosids</taxon>
        <taxon>fabids</taxon>
        <taxon>Malpighiales</taxon>
        <taxon>Rhizophoraceae</taxon>
        <taxon>Rhizophora</taxon>
    </lineage>
</organism>
<evidence type="ECO:0000256" key="1">
    <source>
        <dbReference type="SAM" id="SignalP"/>
    </source>
</evidence>
<reference evidence="2" key="1">
    <citation type="submission" date="2018-02" db="EMBL/GenBank/DDBJ databases">
        <title>Rhizophora mucronata_Transcriptome.</title>
        <authorList>
            <person name="Meera S.P."/>
            <person name="Sreeshan A."/>
            <person name="Augustine A."/>
        </authorList>
    </citation>
    <scope>NUCLEOTIDE SEQUENCE</scope>
    <source>
        <tissue evidence="2">Leaf</tissue>
    </source>
</reference>
<feature type="chain" id="PRO_5015119018" evidence="1">
    <location>
        <begin position="23"/>
        <end position="72"/>
    </location>
</feature>
<protein>
    <submittedName>
        <fullName evidence="2">Uncharacterized protein LOC107407403</fullName>
    </submittedName>
</protein>
<sequence length="72" mass="8465">MFTSLYFRLLINWLLLELKLKSFNYEYCFSVSKSQSSLVCTQSICEICWGAESRNAPFWFKFCNPAVLCDDD</sequence>
<evidence type="ECO:0000313" key="2">
    <source>
        <dbReference type="EMBL" id="MBX62534.1"/>
    </source>
</evidence>
<name>A0A2P2Q6E0_RHIMU</name>
<proteinExistence type="predicted"/>
<keyword evidence="1" id="KW-0732">Signal</keyword>
<dbReference type="AlphaFoldDB" id="A0A2P2Q6E0"/>
<accession>A0A2P2Q6E0</accession>
<dbReference type="EMBL" id="GGEC01082050">
    <property type="protein sequence ID" value="MBX62534.1"/>
    <property type="molecule type" value="Transcribed_RNA"/>
</dbReference>
<feature type="signal peptide" evidence="1">
    <location>
        <begin position="1"/>
        <end position="22"/>
    </location>
</feature>